<reference evidence="1" key="2">
    <citation type="submission" date="2025-09" db="UniProtKB">
        <authorList>
            <consortium name="Ensembl"/>
        </authorList>
    </citation>
    <scope>IDENTIFICATION</scope>
</reference>
<evidence type="ECO:0008006" key="3">
    <source>
        <dbReference type="Google" id="ProtNLM"/>
    </source>
</evidence>
<organism evidence="1 2">
    <name type="scientific">Amazona collaria</name>
    <name type="common">yellow-billed parrot</name>
    <dbReference type="NCBI Taxonomy" id="241587"/>
    <lineage>
        <taxon>Eukaryota</taxon>
        <taxon>Metazoa</taxon>
        <taxon>Chordata</taxon>
        <taxon>Craniata</taxon>
        <taxon>Vertebrata</taxon>
        <taxon>Euteleostomi</taxon>
        <taxon>Archelosauria</taxon>
        <taxon>Archosauria</taxon>
        <taxon>Dinosauria</taxon>
        <taxon>Saurischia</taxon>
        <taxon>Theropoda</taxon>
        <taxon>Coelurosauria</taxon>
        <taxon>Aves</taxon>
        <taxon>Neognathae</taxon>
        <taxon>Neoaves</taxon>
        <taxon>Telluraves</taxon>
        <taxon>Australaves</taxon>
        <taxon>Psittaciformes</taxon>
        <taxon>Psittacidae</taxon>
        <taxon>Amazona</taxon>
    </lineage>
</organism>
<keyword evidence="2" id="KW-1185">Reference proteome</keyword>
<proteinExistence type="predicted"/>
<reference evidence="1" key="1">
    <citation type="submission" date="2025-08" db="UniProtKB">
        <authorList>
            <consortium name="Ensembl"/>
        </authorList>
    </citation>
    <scope>IDENTIFICATION</scope>
</reference>
<dbReference type="Gene3D" id="3.40.220.10">
    <property type="entry name" value="Leucine Aminopeptidase, subunit E, domain 1"/>
    <property type="match status" value="1"/>
</dbReference>
<evidence type="ECO:0000313" key="2">
    <source>
        <dbReference type="Proteomes" id="UP000694522"/>
    </source>
</evidence>
<name>A0A8B9FUV8_9PSIT</name>
<dbReference type="Ensembl" id="ENSACOT00000015627.1">
    <property type="protein sequence ID" value="ENSACOP00000015089.1"/>
    <property type="gene ID" value="ENSACOG00000010542.1"/>
</dbReference>
<dbReference type="Proteomes" id="UP000694522">
    <property type="component" value="Unplaced"/>
</dbReference>
<dbReference type="InterPro" id="IPR043472">
    <property type="entry name" value="Macro_dom-like"/>
</dbReference>
<sequence length="212" mass="24616">MYPGNKRKKLWREEKERLLKMTLEERRKEYLREYVALKNIPTWMEDLKSKGEGDGETTKEDLQGKKSLSEKVSLYRGDITLLEVDAIVNAEVILVTCQYFQGYLKSLVELPTLETGEWCSPSRTRTFSAAVPGEKKCLQPVICESSIVKESLFYPEYLSSRCKLSLSLYYIQVEWDLRQLSLILCSFFCHCQRKSILKNEKWGWRGSTVGSA</sequence>
<dbReference type="AlphaFoldDB" id="A0A8B9FUV8"/>
<evidence type="ECO:0000313" key="1">
    <source>
        <dbReference type="Ensembl" id="ENSACOP00000015089.1"/>
    </source>
</evidence>
<accession>A0A8B9FUV8</accession>
<protein>
    <recommendedName>
        <fullName evidence="3">O-acetyl-ADP-ribose deacetylase MACROD2</fullName>
    </recommendedName>
</protein>